<dbReference type="Gene3D" id="3.40.190.10">
    <property type="entry name" value="Periplasmic binding protein-like II"/>
    <property type="match status" value="2"/>
</dbReference>
<evidence type="ECO:0000256" key="3">
    <source>
        <dbReference type="ARBA" id="ARBA00022475"/>
    </source>
</evidence>
<gene>
    <name evidence="6" type="ORF">DLJ53_06750</name>
</gene>
<comment type="subcellular location">
    <subcellularLocation>
        <location evidence="1">Endomembrane system</location>
    </subcellularLocation>
</comment>
<comment type="caution">
    <text evidence="6">The sequence shown here is derived from an EMBL/GenBank/DDBJ whole genome shotgun (WGS) entry which is preliminary data.</text>
</comment>
<name>A0A8B2NXQ6_9HYPH</name>
<evidence type="ECO:0000256" key="4">
    <source>
        <dbReference type="ARBA" id="ARBA00022519"/>
    </source>
</evidence>
<keyword evidence="2" id="KW-0813">Transport</keyword>
<dbReference type="PANTHER" id="PTHR30024:SF43">
    <property type="entry name" value="BLL4572 PROTEIN"/>
    <property type="match status" value="1"/>
</dbReference>
<evidence type="ECO:0000313" key="7">
    <source>
        <dbReference type="Proteomes" id="UP000249590"/>
    </source>
</evidence>
<dbReference type="OrthoDB" id="570524at2"/>
<dbReference type="Proteomes" id="UP000249590">
    <property type="component" value="Unassembled WGS sequence"/>
</dbReference>
<keyword evidence="3" id="KW-1003">Cell membrane</keyword>
<dbReference type="Pfam" id="PF13379">
    <property type="entry name" value="NMT1_2"/>
    <property type="match status" value="1"/>
</dbReference>
<dbReference type="PANTHER" id="PTHR30024">
    <property type="entry name" value="ALIPHATIC SULFONATES-BINDING PROTEIN-RELATED"/>
    <property type="match status" value="1"/>
</dbReference>
<reference evidence="6 7" key="1">
    <citation type="submission" date="2018-05" db="EMBL/GenBank/DDBJ databases">
        <title>Acuticoccus sediminis sp. nov., isolated from deep-sea sediment of Indian Ocean.</title>
        <authorList>
            <person name="Liu X."/>
            <person name="Lai Q."/>
            <person name="Du Y."/>
            <person name="Sun F."/>
            <person name="Zhang X."/>
            <person name="Wang S."/>
            <person name="Shao Z."/>
        </authorList>
    </citation>
    <scope>NUCLEOTIDE SEQUENCE [LARGE SCALE GENOMIC DNA]</scope>
    <source>
        <strain evidence="6 7">PTG4-2</strain>
    </source>
</reference>
<protein>
    <submittedName>
        <fullName evidence="6">Nitrate transporter</fullName>
    </submittedName>
</protein>
<keyword evidence="7" id="KW-1185">Reference proteome</keyword>
<proteinExistence type="predicted"/>
<keyword evidence="4" id="KW-0997">Cell inner membrane</keyword>
<dbReference type="AlphaFoldDB" id="A0A8B2NXQ6"/>
<evidence type="ECO:0000313" key="6">
    <source>
        <dbReference type="EMBL" id="RAI04143.1"/>
    </source>
</evidence>
<evidence type="ECO:0000256" key="2">
    <source>
        <dbReference type="ARBA" id="ARBA00022448"/>
    </source>
</evidence>
<dbReference type="SUPFAM" id="SSF53850">
    <property type="entry name" value="Periplasmic binding protein-like II"/>
    <property type="match status" value="1"/>
</dbReference>
<accession>A0A8B2NXQ6</accession>
<evidence type="ECO:0000256" key="5">
    <source>
        <dbReference type="ARBA" id="ARBA00023136"/>
    </source>
</evidence>
<keyword evidence="5" id="KW-0472">Membrane</keyword>
<sequence length="419" mass="45504">MRTLRVGFLPLVDSAVLVAAARAGFADEVGITLELERENSWATVRDKLTIGHIDCAHMLAPVPVASQLQIGNPKARMVAPFTLSTNGNAISVSNALFDAMADTGLMGERRDAAAKAAALKAVIDARERRGEERLTLGTVHPFSPHNYELRYWLASAGIHPDRDVTLVVIPPPFVVDYLRDGHIDGFCVGAPWNSVGLKEGVAKPVVAITDLWRRAPEKVLGVREVWADAEPDTLDALLRALKKAAEWADDPANVDALVEMLAAPDVIDMDEAPIRAALTGRVAICGEPDEPIPDYLLFDRNGATFPWRSHALWFYSQMVRWDQVPLSAEGTELAGGAFRPDIYRRAFRGTSVTLPSANAKVEGSLTAEQPVGSTTGRLVLAKDGFFDGRVFDPADLGGYIDSFAIHSRGLHEVWARAAR</sequence>
<dbReference type="InterPro" id="IPR044527">
    <property type="entry name" value="NrtA/CpmA_ABC-bd_dom"/>
</dbReference>
<dbReference type="RefSeq" id="WP_111343368.1">
    <property type="nucleotide sequence ID" value="NZ_QHHQ01000001.1"/>
</dbReference>
<dbReference type="CDD" id="cd13553">
    <property type="entry name" value="PBP2_NrtA_CpmA_like"/>
    <property type="match status" value="1"/>
</dbReference>
<organism evidence="6 7">
    <name type="scientific">Acuticoccus sediminis</name>
    <dbReference type="NCBI Taxonomy" id="2184697"/>
    <lineage>
        <taxon>Bacteria</taxon>
        <taxon>Pseudomonadati</taxon>
        <taxon>Pseudomonadota</taxon>
        <taxon>Alphaproteobacteria</taxon>
        <taxon>Hyphomicrobiales</taxon>
        <taxon>Amorphaceae</taxon>
        <taxon>Acuticoccus</taxon>
    </lineage>
</organism>
<dbReference type="EMBL" id="QHHQ01000001">
    <property type="protein sequence ID" value="RAI04143.1"/>
    <property type="molecule type" value="Genomic_DNA"/>
</dbReference>
<dbReference type="GO" id="GO:0012505">
    <property type="term" value="C:endomembrane system"/>
    <property type="evidence" value="ECO:0007669"/>
    <property type="project" value="UniProtKB-SubCell"/>
</dbReference>
<evidence type="ECO:0000256" key="1">
    <source>
        <dbReference type="ARBA" id="ARBA00004308"/>
    </source>
</evidence>